<dbReference type="STRING" id="1860102.ACCAA_1150018"/>
<feature type="signal peptide" evidence="1">
    <location>
        <begin position="1"/>
        <end position="18"/>
    </location>
</feature>
<dbReference type="InterPro" id="IPR025060">
    <property type="entry name" value="DUF3999"/>
</dbReference>
<dbReference type="Proteomes" id="UP000199169">
    <property type="component" value="Unassembled WGS sequence"/>
</dbReference>
<organism evidence="2 3">
    <name type="scientific">Candidatus Accumulibacter aalborgensis</name>
    <dbReference type="NCBI Taxonomy" id="1860102"/>
    <lineage>
        <taxon>Bacteria</taxon>
        <taxon>Pseudomonadati</taxon>
        <taxon>Pseudomonadota</taxon>
        <taxon>Betaproteobacteria</taxon>
        <taxon>Candidatus Accumulibacter</taxon>
    </lineage>
</organism>
<dbReference type="AlphaFoldDB" id="A0A1A8XGI3"/>
<keyword evidence="3" id="KW-1185">Reference proteome</keyword>
<evidence type="ECO:0000313" key="2">
    <source>
        <dbReference type="EMBL" id="SBT03816.1"/>
    </source>
</evidence>
<dbReference type="Pfam" id="PF13163">
    <property type="entry name" value="DUF3999"/>
    <property type="match status" value="1"/>
</dbReference>
<gene>
    <name evidence="2" type="ORF">ACCAA_1150018</name>
</gene>
<accession>A0A1A8XGI3</accession>
<evidence type="ECO:0000313" key="3">
    <source>
        <dbReference type="Proteomes" id="UP000199169"/>
    </source>
</evidence>
<proteinExistence type="predicted"/>
<evidence type="ECO:0008006" key="4">
    <source>
        <dbReference type="Google" id="ProtNLM"/>
    </source>
</evidence>
<sequence>MSWLIGGLLFLLAAVASAEAPRDFAYGIDVEASGPESLFAVELPPAVYEGVVRADLGDLRVFNAAGEAVPYAFLPRPSERRDKGRSLKVPFFALRGDAIAGVEGVEVRIERETGKTVVTTNSRDTMPARQAALLGYLVDARALDQPVRALVLELPTLADNVVTRLRVEASDDLARWTPLVSDAPVVRLEAGGQRLEHLRVEFAPRQARYFRLSWPATARPLELAGLGAEAGEAVVEAPRSWKQVAGSALPAQKAGEYAFDLAGQFPVDRLRLRLPQSNTVASVDILSRASVGDPWHRVAVSAVYRLGAAGQEVVNPDIVLPPTTSRQWLLRVDQRGGGLGPGAPELGAGWLPQRLVFAARGAAPFQLAYGKAAARPVAYPITTLVPGYRGEDDGQPAAVPLGSATTGAARTLAGVAALREPIDWQRWSLWASLLLGVALLGWMALRLGRQLAGSKPAERGDG</sequence>
<evidence type="ECO:0000256" key="1">
    <source>
        <dbReference type="SAM" id="SignalP"/>
    </source>
</evidence>
<dbReference type="EMBL" id="FLQX01000019">
    <property type="protein sequence ID" value="SBT03816.1"/>
    <property type="molecule type" value="Genomic_DNA"/>
</dbReference>
<protein>
    <recommendedName>
        <fullName evidence="4">Transmembrane protein</fullName>
    </recommendedName>
</protein>
<feature type="chain" id="PRO_5008381399" description="Transmembrane protein" evidence="1">
    <location>
        <begin position="19"/>
        <end position="462"/>
    </location>
</feature>
<reference evidence="2 3" key="1">
    <citation type="submission" date="2016-06" db="EMBL/GenBank/DDBJ databases">
        <authorList>
            <person name="Kjaerup R.B."/>
            <person name="Dalgaard T.S."/>
            <person name="Juul-Madsen H.R."/>
        </authorList>
    </citation>
    <scope>NUCLEOTIDE SEQUENCE [LARGE SCALE GENOMIC DNA]</scope>
    <source>
        <strain evidence="2">3</strain>
    </source>
</reference>
<name>A0A1A8XGI3_9PROT</name>
<keyword evidence="1" id="KW-0732">Signal</keyword>
<dbReference type="RefSeq" id="WP_186405663.1">
    <property type="nucleotide sequence ID" value="NZ_FLQX01000019.1"/>
</dbReference>